<dbReference type="Gramene" id="rna12748">
    <property type="protein sequence ID" value="RHN76425.1"/>
    <property type="gene ID" value="gene12748"/>
</dbReference>
<accession>A0A072VCP5</accession>
<dbReference type="EnsemblPlants" id="KEH39572">
    <property type="protein sequence ID" value="KEH39572"/>
    <property type="gene ID" value="MTR_2g102273"/>
</dbReference>
<keyword evidence="4" id="KW-1185">Reference proteome</keyword>
<proteinExistence type="predicted"/>
<dbReference type="Proteomes" id="UP000002051">
    <property type="component" value="Chromosome 2"/>
</dbReference>
<reference evidence="2" key="5">
    <citation type="journal article" date="2018" name="Nat. Plants">
        <title>Whole-genome landscape of Medicago truncatula symbiotic genes.</title>
        <authorList>
            <person name="Pecrix Y."/>
            <person name="Gamas P."/>
            <person name="Carrere S."/>
        </authorList>
    </citation>
    <scope>NUCLEOTIDE SEQUENCE</scope>
    <source>
        <tissue evidence="2">Leaves</tissue>
    </source>
</reference>
<reference evidence="1 4" key="1">
    <citation type="journal article" date="2011" name="Nature">
        <title>The Medicago genome provides insight into the evolution of rhizobial symbioses.</title>
        <authorList>
            <person name="Young N.D."/>
            <person name="Debelle F."/>
            <person name="Oldroyd G.E."/>
            <person name="Geurts R."/>
            <person name="Cannon S.B."/>
            <person name="Udvardi M.K."/>
            <person name="Benedito V.A."/>
            <person name="Mayer K.F."/>
            <person name="Gouzy J."/>
            <person name="Schoof H."/>
            <person name="Van de Peer Y."/>
            <person name="Proost S."/>
            <person name="Cook D.R."/>
            <person name="Meyers B.C."/>
            <person name="Spannagl M."/>
            <person name="Cheung F."/>
            <person name="De Mita S."/>
            <person name="Krishnakumar V."/>
            <person name="Gundlach H."/>
            <person name="Zhou S."/>
            <person name="Mudge J."/>
            <person name="Bharti A.K."/>
            <person name="Murray J.D."/>
            <person name="Naoumkina M.A."/>
            <person name="Rosen B."/>
            <person name="Silverstein K.A."/>
            <person name="Tang H."/>
            <person name="Rombauts S."/>
            <person name="Zhao P.X."/>
            <person name="Zhou P."/>
            <person name="Barbe V."/>
            <person name="Bardou P."/>
            <person name="Bechner M."/>
            <person name="Bellec A."/>
            <person name="Berger A."/>
            <person name="Berges H."/>
            <person name="Bidwell S."/>
            <person name="Bisseling T."/>
            <person name="Choisne N."/>
            <person name="Couloux A."/>
            <person name="Denny R."/>
            <person name="Deshpande S."/>
            <person name="Dai X."/>
            <person name="Doyle J.J."/>
            <person name="Dudez A.M."/>
            <person name="Farmer A.D."/>
            <person name="Fouteau S."/>
            <person name="Franken C."/>
            <person name="Gibelin C."/>
            <person name="Gish J."/>
            <person name="Goldstein S."/>
            <person name="Gonzalez A.J."/>
            <person name="Green P.J."/>
            <person name="Hallab A."/>
            <person name="Hartog M."/>
            <person name="Hua A."/>
            <person name="Humphray S.J."/>
            <person name="Jeong D.H."/>
            <person name="Jing Y."/>
            <person name="Jocker A."/>
            <person name="Kenton S.M."/>
            <person name="Kim D.J."/>
            <person name="Klee K."/>
            <person name="Lai H."/>
            <person name="Lang C."/>
            <person name="Lin S."/>
            <person name="Macmil S.L."/>
            <person name="Magdelenat G."/>
            <person name="Matthews L."/>
            <person name="McCorrison J."/>
            <person name="Monaghan E.L."/>
            <person name="Mun J.H."/>
            <person name="Najar F.Z."/>
            <person name="Nicholson C."/>
            <person name="Noirot C."/>
            <person name="O'Bleness M."/>
            <person name="Paule C.R."/>
            <person name="Poulain J."/>
            <person name="Prion F."/>
            <person name="Qin B."/>
            <person name="Qu C."/>
            <person name="Retzel E.F."/>
            <person name="Riddle C."/>
            <person name="Sallet E."/>
            <person name="Samain S."/>
            <person name="Samson N."/>
            <person name="Sanders I."/>
            <person name="Saurat O."/>
            <person name="Scarpelli C."/>
            <person name="Schiex T."/>
            <person name="Segurens B."/>
            <person name="Severin A.J."/>
            <person name="Sherrier D.J."/>
            <person name="Shi R."/>
            <person name="Sims S."/>
            <person name="Singer S.R."/>
            <person name="Sinharoy S."/>
            <person name="Sterck L."/>
            <person name="Viollet A."/>
            <person name="Wang B.B."/>
            <person name="Wang K."/>
            <person name="Wang M."/>
            <person name="Wang X."/>
            <person name="Warfsmann J."/>
            <person name="Weissenbach J."/>
            <person name="White D.D."/>
            <person name="White J.D."/>
            <person name="Wiley G.B."/>
            <person name="Wincker P."/>
            <person name="Xing Y."/>
            <person name="Yang L."/>
            <person name="Yao Z."/>
            <person name="Ying F."/>
            <person name="Zhai J."/>
            <person name="Zhou L."/>
            <person name="Zuber A."/>
            <person name="Denarie J."/>
            <person name="Dixon R.A."/>
            <person name="May G.D."/>
            <person name="Schwartz D.C."/>
            <person name="Rogers J."/>
            <person name="Quetier F."/>
            <person name="Town C.D."/>
            <person name="Roe B.A."/>
        </authorList>
    </citation>
    <scope>NUCLEOTIDE SEQUENCE [LARGE SCALE GENOMIC DNA]</scope>
    <source>
        <strain evidence="1">A17</strain>
        <strain evidence="3 4">cv. Jemalong A17</strain>
    </source>
</reference>
<dbReference type="EMBL" id="CM001218">
    <property type="protein sequence ID" value="KEH39572.1"/>
    <property type="molecule type" value="Genomic_DNA"/>
</dbReference>
<dbReference type="Proteomes" id="UP000265566">
    <property type="component" value="Chromosome 2"/>
</dbReference>
<evidence type="ECO:0000313" key="2">
    <source>
        <dbReference type="EMBL" id="RHN76425.1"/>
    </source>
</evidence>
<evidence type="ECO:0000313" key="5">
    <source>
        <dbReference type="Proteomes" id="UP000265566"/>
    </source>
</evidence>
<evidence type="ECO:0000313" key="1">
    <source>
        <dbReference type="EMBL" id="KEH39572.1"/>
    </source>
</evidence>
<dbReference type="AlphaFoldDB" id="A0A072VCP5"/>
<name>A0A072VCP5_MEDTR</name>
<dbReference type="EMBL" id="PSQE01000002">
    <property type="protein sequence ID" value="RHN76425.1"/>
    <property type="molecule type" value="Genomic_DNA"/>
</dbReference>
<reference evidence="3" key="3">
    <citation type="submission" date="2015-04" db="UniProtKB">
        <authorList>
            <consortium name="EnsemblPlants"/>
        </authorList>
    </citation>
    <scope>IDENTIFICATION</scope>
    <source>
        <strain evidence="3">cv. Jemalong A17</strain>
    </source>
</reference>
<reference evidence="1 4" key="2">
    <citation type="journal article" date="2014" name="BMC Genomics">
        <title>An improved genome release (version Mt4.0) for the model legume Medicago truncatula.</title>
        <authorList>
            <person name="Tang H."/>
            <person name="Krishnakumar V."/>
            <person name="Bidwell S."/>
            <person name="Rosen B."/>
            <person name="Chan A."/>
            <person name="Zhou S."/>
            <person name="Gentzbittel L."/>
            <person name="Childs K.L."/>
            <person name="Yandell M."/>
            <person name="Gundlach H."/>
            <person name="Mayer K.F."/>
            <person name="Schwartz D.C."/>
            <person name="Town C.D."/>
        </authorList>
    </citation>
    <scope>GENOME REANNOTATION</scope>
    <source>
        <strain evidence="1">A17</strain>
        <strain evidence="3 4">cv. Jemalong A17</strain>
    </source>
</reference>
<organism evidence="1 4">
    <name type="scientific">Medicago truncatula</name>
    <name type="common">Barrel medic</name>
    <name type="synonym">Medicago tribuloides</name>
    <dbReference type="NCBI Taxonomy" id="3880"/>
    <lineage>
        <taxon>Eukaryota</taxon>
        <taxon>Viridiplantae</taxon>
        <taxon>Streptophyta</taxon>
        <taxon>Embryophyta</taxon>
        <taxon>Tracheophyta</taxon>
        <taxon>Spermatophyta</taxon>
        <taxon>Magnoliopsida</taxon>
        <taxon>eudicotyledons</taxon>
        <taxon>Gunneridae</taxon>
        <taxon>Pentapetalae</taxon>
        <taxon>rosids</taxon>
        <taxon>fabids</taxon>
        <taxon>Fabales</taxon>
        <taxon>Fabaceae</taxon>
        <taxon>Papilionoideae</taxon>
        <taxon>50 kb inversion clade</taxon>
        <taxon>NPAAA clade</taxon>
        <taxon>Hologalegina</taxon>
        <taxon>IRL clade</taxon>
        <taxon>Trifolieae</taxon>
        <taxon>Medicago</taxon>
    </lineage>
</organism>
<dbReference type="HOGENOM" id="CLU_2853047_0_0_1"/>
<sequence length="65" mass="7233">MEASSIQFLMLQTHSFEGARTSQNQINNQNGSLLSLRFHRRCRRCLTGCGNRISPSTSTTTVNCA</sequence>
<gene>
    <name evidence="1" type="ordered locus">MTR_2g102273</name>
    <name evidence="2" type="ORF">MtrunA17_Chr2g0331971</name>
</gene>
<evidence type="ECO:0000313" key="3">
    <source>
        <dbReference type="EnsemblPlants" id="KEH39572"/>
    </source>
</evidence>
<reference evidence="5" key="4">
    <citation type="journal article" date="2018" name="Nat. Plants">
        <title>Whole-genome landscape of Medicago truncatula symbiotic genes.</title>
        <authorList>
            <person name="Pecrix Y."/>
            <person name="Staton S.E."/>
            <person name="Sallet E."/>
            <person name="Lelandais-Briere C."/>
            <person name="Moreau S."/>
            <person name="Carrere S."/>
            <person name="Blein T."/>
            <person name="Jardinaud M.F."/>
            <person name="Latrasse D."/>
            <person name="Zouine M."/>
            <person name="Zahm M."/>
            <person name="Kreplak J."/>
            <person name="Mayjonade B."/>
            <person name="Satge C."/>
            <person name="Perez M."/>
            <person name="Cauet S."/>
            <person name="Marande W."/>
            <person name="Chantry-Darmon C."/>
            <person name="Lopez-Roques C."/>
            <person name="Bouchez O."/>
            <person name="Berard A."/>
            <person name="Debelle F."/>
            <person name="Munos S."/>
            <person name="Bendahmane A."/>
            <person name="Berges H."/>
            <person name="Niebel A."/>
            <person name="Buitink J."/>
            <person name="Frugier F."/>
            <person name="Benhamed M."/>
            <person name="Crespi M."/>
            <person name="Gouzy J."/>
            <person name="Gamas P."/>
        </authorList>
    </citation>
    <scope>NUCLEOTIDE SEQUENCE [LARGE SCALE GENOMIC DNA]</scope>
    <source>
        <strain evidence="5">cv. Jemalong A17</strain>
    </source>
</reference>
<evidence type="ECO:0000313" key="4">
    <source>
        <dbReference type="Proteomes" id="UP000002051"/>
    </source>
</evidence>
<protein>
    <submittedName>
        <fullName evidence="1 3">Uncharacterized protein</fullName>
    </submittedName>
</protein>